<comment type="caution">
    <text evidence="1">The sequence shown here is derived from an EMBL/GenBank/DDBJ whole genome shotgun (WGS) entry which is preliminary data.</text>
</comment>
<proteinExistence type="predicted"/>
<name>A0A0F8XB60_9ZZZZ</name>
<dbReference type="EMBL" id="LAZR01064092">
    <property type="protein sequence ID" value="KKK58215.1"/>
    <property type="molecule type" value="Genomic_DNA"/>
</dbReference>
<protein>
    <submittedName>
        <fullName evidence="1">Uncharacterized protein</fullName>
    </submittedName>
</protein>
<reference evidence="1" key="1">
    <citation type="journal article" date="2015" name="Nature">
        <title>Complex archaea that bridge the gap between prokaryotes and eukaryotes.</title>
        <authorList>
            <person name="Spang A."/>
            <person name="Saw J.H."/>
            <person name="Jorgensen S.L."/>
            <person name="Zaremba-Niedzwiedzka K."/>
            <person name="Martijn J."/>
            <person name="Lind A.E."/>
            <person name="van Eijk R."/>
            <person name="Schleper C."/>
            <person name="Guy L."/>
            <person name="Ettema T.J."/>
        </authorList>
    </citation>
    <scope>NUCLEOTIDE SEQUENCE</scope>
</reference>
<sequence>MAINKKSLILECVRLGMDFYSAALAVSCSKEEIKTLENDEDFQYSVEVNNTLLEKDLLEDHNRVTEMCVDRGIAAPLQWKLERVNPGRWGGRTKIDLEKPIVGELTINNISGKDKE</sequence>
<gene>
    <name evidence="1" type="ORF">LCGC14_3046690</name>
</gene>
<dbReference type="AlphaFoldDB" id="A0A0F8XB60"/>
<organism evidence="1">
    <name type="scientific">marine sediment metagenome</name>
    <dbReference type="NCBI Taxonomy" id="412755"/>
    <lineage>
        <taxon>unclassified sequences</taxon>
        <taxon>metagenomes</taxon>
        <taxon>ecological metagenomes</taxon>
    </lineage>
</organism>
<accession>A0A0F8XB60</accession>
<evidence type="ECO:0000313" key="1">
    <source>
        <dbReference type="EMBL" id="KKK58215.1"/>
    </source>
</evidence>